<comment type="caution">
    <text evidence="2">The sequence shown here is derived from an EMBL/GenBank/DDBJ whole genome shotgun (WGS) entry which is preliminary data.</text>
</comment>
<organism evidence="2 3">
    <name type="scientific">Methanoliparum thermophilum</name>
    <dbReference type="NCBI Taxonomy" id="2491083"/>
    <lineage>
        <taxon>Archaea</taxon>
        <taxon>Methanobacteriati</taxon>
        <taxon>Methanobacteriota</taxon>
        <taxon>Candidatus Methanoliparia</taxon>
        <taxon>Candidatus Methanoliparales</taxon>
        <taxon>Candidatus Methanoliparaceae</taxon>
        <taxon>Candidatus Methanoliparum</taxon>
    </lineage>
</organism>
<evidence type="ECO:0000313" key="2">
    <source>
        <dbReference type="EMBL" id="RZN64198.1"/>
    </source>
</evidence>
<sequence>MSGNDFRNNLIRSARRFIANLPVVDIVNDGFQTISSLGRIMNNPVWELSAKPELWHMDPKKLEELKFKAIKYAFNYHYDNCNFYRRYCSDYGNVKPEDIHTIDDVLEKIPQIPAEAFKKTMISSIPKERIKTVVTTSGTSGNFSYLPRDYSSLLRLGCLCVNFMINIGAPRVLKEQPRFEGKMSKLLNYVFKNVYFSIFLPHPKEASTWFSSGFYGFIPFLKMFSVPYDFHLSGFRFDPQKILRTIKERAKDNKMVWNIGFHYVFNELMNYMDEEGETFELDPDGSNVCPTILAGGWKKLSGEAIDKEEFRKKIIDHFGVYDTFIADLYGFGESNTLAVDYCTERNMHLFPHVLAVTRDPDTLEIQDYGEEGLMSVWDPTVSAFPSFVISDDIVRLTEPFECDCGVISQCVEYRGRAKKAELRSCGLKMQQVLTDEEMRNLTILKEKALKTGIGL</sequence>
<reference evidence="2 3" key="1">
    <citation type="journal article" date="2019" name="Nat. Microbiol.">
        <title>Wide diversity of methane and short-chain alkane metabolisms in uncultured archaea.</title>
        <authorList>
            <person name="Borrel G."/>
            <person name="Adam P.S."/>
            <person name="McKay L.J."/>
            <person name="Chen L.X."/>
            <person name="Sierra-Garcia I.N."/>
            <person name="Sieber C.M."/>
            <person name="Letourneur Q."/>
            <person name="Ghozlane A."/>
            <person name="Andersen G.L."/>
            <person name="Li W.J."/>
            <person name="Hallam S.J."/>
            <person name="Muyzer G."/>
            <person name="de Oliveira V.M."/>
            <person name="Inskeep W.P."/>
            <person name="Banfield J.F."/>
            <person name="Gribaldo S."/>
        </authorList>
    </citation>
    <scope>NUCLEOTIDE SEQUENCE [LARGE SCALE GENOMIC DNA]</scope>
    <source>
        <strain evidence="2">NM1a</strain>
    </source>
</reference>
<feature type="domain" description="Acyl-protein synthetase LuxE" evidence="1">
    <location>
        <begin position="48"/>
        <end position="168"/>
    </location>
</feature>
<evidence type="ECO:0000259" key="1">
    <source>
        <dbReference type="Pfam" id="PF04443"/>
    </source>
</evidence>
<dbReference type="GO" id="GO:0008218">
    <property type="term" value="P:bioluminescence"/>
    <property type="evidence" value="ECO:0007669"/>
    <property type="project" value="InterPro"/>
</dbReference>
<accession>A0A520KRY3</accession>
<dbReference type="Proteomes" id="UP000317158">
    <property type="component" value="Unassembled WGS sequence"/>
</dbReference>
<protein>
    <recommendedName>
        <fullName evidence="1">Acyl-protein synthetase LuxE domain-containing protein</fullName>
    </recommendedName>
</protein>
<dbReference type="Pfam" id="PF04443">
    <property type="entry name" value="LuxE"/>
    <property type="match status" value="2"/>
</dbReference>
<proteinExistence type="predicted"/>
<dbReference type="InterPro" id="IPR007534">
    <property type="entry name" value="LuxE"/>
</dbReference>
<dbReference type="AlphaFoldDB" id="A0A520KRY3"/>
<name>A0A520KRY3_METT2</name>
<dbReference type="Gene3D" id="3.40.50.12780">
    <property type="entry name" value="N-terminal domain of ligase-like"/>
    <property type="match status" value="1"/>
</dbReference>
<dbReference type="InterPro" id="IPR042099">
    <property type="entry name" value="ANL_N_sf"/>
</dbReference>
<dbReference type="EMBL" id="RXIF01000009">
    <property type="protein sequence ID" value="RZN64198.1"/>
    <property type="molecule type" value="Genomic_DNA"/>
</dbReference>
<gene>
    <name evidence="2" type="ORF">EF806_05145</name>
</gene>
<feature type="domain" description="Acyl-protein synthetase LuxE" evidence="1">
    <location>
        <begin position="239"/>
        <end position="434"/>
    </location>
</feature>
<evidence type="ECO:0000313" key="3">
    <source>
        <dbReference type="Proteomes" id="UP000317158"/>
    </source>
</evidence>